<dbReference type="InterPro" id="IPR036736">
    <property type="entry name" value="ACP-like_sf"/>
</dbReference>
<organism evidence="1">
    <name type="scientific">Vibrio coralliilyticus</name>
    <dbReference type="NCBI Taxonomy" id="190893"/>
    <lineage>
        <taxon>Bacteria</taxon>
        <taxon>Pseudomonadati</taxon>
        <taxon>Pseudomonadota</taxon>
        <taxon>Gammaproteobacteria</taxon>
        <taxon>Vibrionales</taxon>
        <taxon>Vibrionaceae</taxon>
        <taxon>Vibrio</taxon>
    </lineage>
</organism>
<sequence length="89" mass="10314">MEKSEIEQLLKNEIRVINHYSDSVEIAGEVKLKDLLDSVDILQFIYKINTEYELSFGNNIGDDQHLETLDKVVAWVHSAIREKADHDDK</sequence>
<dbReference type="Gene3D" id="1.10.1200.10">
    <property type="entry name" value="ACP-like"/>
    <property type="match status" value="1"/>
</dbReference>
<name>A0A2A2MR77_9VIBR</name>
<evidence type="ECO:0000313" key="1">
    <source>
        <dbReference type="EMBL" id="KJY74885.1"/>
    </source>
</evidence>
<dbReference type="EMBL" id="JXXR01000008">
    <property type="protein sequence ID" value="KJY74885.1"/>
    <property type="molecule type" value="Genomic_DNA"/>
</dbReference>
<dbReference type="AlphaFoldDB" id="A0A2A2MR77"/>
<proteinExistence type="predicted"/>
<reference evidence="1" key="1">
    <citation type="journal article" date="2015" name="BMC Genomics">
        <title>Genome mining reveals unlocked bioactive potential of marine Gram-negative bacteria.</title>
        <authorList>
            <person name="Machado H."/>
            <person name="Sonnenschein E.C."/>
            <person name="Melchiorsen J."/>
            <person name="Gram L."/>
        </authorList>
    </citation>
    <scope>NUCLEOTIDE SEQUENCE</scope>
    <source>
        <strain evidence="1">S2052</strain>
    </source>
</reference>
<accession>A0A2A2MR77</accession>
<comment type="caution">
    <text evidence="1">The sequence shown here is derived from an EMBL/GenBank/DDBJ whole genome shotgun (WGS) entry which is preliminary data.</text>
</comment>
<protein>
    <submittedName>
        <fullName evidence="1">Uncharacterized protein</fullName>
    </submittedName>
</protein>
<dbReference type="RefSeq" id="WP_021455616.1">
    <property type="nucleotide sequence ID" value="NZ_CP063053.1"/>
</dbReference>
<gene>
    <name evidence="1" type="ORF">TW71_08025</name>
</gene>